<accession>A0A6J4QLB0</accession>
<feature type="region of interest" description="Disordered" evidence="1">
    <location>
        <begin position="20"/>
        <end position="39"/>
    </location>
</feature>
<organism evidence="2">
    <name type="scientific">uncultured Rubrobacteraceae bacterium</name>
    <dbReference type="NCBI Taxonomy" id="349277"/>
    <lineage>
        <taxon>Bacteria</taxon>
        <taxon>Bacillati</taxon>
        <taxon>Actinomycetota</taxon>
        <taxon>Rubrobacteria</taxon>
        <taxon>Rubrobacterales</taxon>
        <taxon>Rubrobacteraceae</taxon>
        <taxon>environmental samples</taxon>
    </lineage>
</organism>
<evidence type="ECO:0000313" key="2">
    <source>
        <dbReference type="EMBL" id="CAA9448086.1"/>
    </source>
</evidence>
<dbReference type="AlphaFoldDB" id="A0A6J4QLB0"/>
<gene>
    <name evidence="2" type="ORF">AVDCRST_MAG37-2042</name>
</gene>
<feature type="non-terminal residue" evidence="2">
    <location>
        <position position="105"/>
    </location>
</feature>
<proteinExistence type="predicted"/>
<reference evidence="2" key="1">
    <citation type="submission" date="2020-02" db="EMBL/GenBank/DDBJ databases">
        <authorList>
            <person name="Meier V. D."/>
        </authorList>
    </citation>
    <scope>NUCLEOTIDE SEQUENCE</scope>
    <source>
        <strain evidence="2">AVDCRST_MAG37</strain>
    </source>
</reference>
<protein>
    <submittedName>
        <fullName evidence="2">Uncharacterized protein</fullName>
    </submittedName>
</protein>
<name>A0A6J4QLB0_9ACTN</name>
<sequence length="105" mass="12063">GRGCQRHPARHYCCSGQLPRLPAARRDSGHLGGSGRVARADQRPPRAWLRFKEYPRHKLHFRGLLAQICEKGKPAPIAATKRWVVERTNSWSNARKKLVWCTERV</sequence>
<evidence type="ECO:0000256" key="1">
    <source>
        <dbReference type="SAM" id="MobiDB-lite"/>
    </source>
</evidence>
<dbReference type="EMBL" id="CADCVD010000097">
    <property type="protein sequence ID" value="CAA9448086.1"/>
    <property type="molecule type" value="Genomic_DNA"/>
</dbReference>
<feature type="non-terminal residue" evidence="2">
    <location>
        <position position="1"/>
    </location>
</feature>